<comment type="similarity">
    <text evidence="2 6">Belongs to the TGF-beta family.</text>
</comment>
<dbReference type="PROSITE" id="PS51362">
    <property type="entry name" value="TGF_BETA_2"/>
    <property type="match status" value="1"/>
</dbReference>
<dbReference type="Pfam" id="PF00688">
    <property type="entry name" value="TGFb_propeptide"/>
    <property type="match status" value="1"/>
</dbReference>
<dbReference type="InterPro" id="IPR001111">
    <property type="entry name" value="TGF-b_propeptide"/>
</dbReference>
<dbReference type="Gene3D" id="2.60.120.970">
    <property type="match status" value="1"/>
</dbReference>
<dbReference type="PROSITE" id="PS00250">
    <property type="entry name" value="TGF_BETA_1"/>
    <property type="match status" value="1"/>
</dbReference>
<reference evidence="9" key="1">
    <citation type="submission" date="2025-08" db="UniProtKB">
        <authorList>
            <consortium name="RefSeq"/>
        </authorList>
    </citation>
    <scope>IDENTIFICATION</scope>
</reference>
<protein>
    <submittedName>
        <fullName evidence="9">Growth/differentiation factor 2 isoform X1</fullName>
    </submittedName>
</protein>
<dbReference type="Gene3D" id="2.10.90.10">
    <property type="entry name" value="Cystine-knot cytokines"/>
    <property type="match status" value="1"/>
</dbReference>
<proteinExistence type="inferred from homology"/>
<keyword evidence="8" id="KW-1185">Reference proteome</keyword>
<evidence type="ECO:0000256" key="2">
    <source>
        <dbReference type="ARBA" id="ARBA00006656"/>
    </source>
</evidence>
<keyword evidence="3" id="KW-0964">Secreted</keyword>
<dbReference type="PANTHER" id="PTHR11848:SF157">
    <property type="entry name" value="GROWTH_DIFFERENTIATION FACTOR 2"/>
    <property type="match status" value="1"/>
</dbReference>
<dbReference type="OrthoDB" id="5987191at2759"/>
<dbReference type="SMART" id="SM00204">
    <property type="entry name" value="TGFB"/>
    <property type="match status" value="1"/>
</dbReference>
<sequence>MYYLGSWVVTEIIIIHLTSGKPVDNQESLGAMKNSHRYSGDLGIPEEEAHFHFKAFLENLKADFLRNLNLSEIPSQEKTKEEPPQVMIDLYNRYTKDKSSSPISNIVRSFSPEDIVSLSSSDTAPFQKYILLFNISVPWHEEVTRAELRIHTTCQKEAECVSQFEGNMALYHVLEENEWEKPNGLKSFLVSKKIQECGWVIFDMSSTVKRWIKAPKPRANSQLEIAVESSVQSDLACGMLQMSVASDSNHLPLLIVFSNDHGNRVKEDHMELQEMMVHEQESVLRNLIKNDTAHKENSLSIHGIHHPPSRNKRSAERNHCRRTSMHVNFKEIGWNWIIIPQDYEAFECKGGCFFPLTDNVTPTKHAIVQTLVHYKNPKKAAKACCVPTKLDPISVLYKDDAGIPTLKYQYEGMKVAECGYCFKNAQPPRTCKPIATFLFHSYASTMGAI</sequence>
<evidence type="ECO:0000256" key="5">
    <source>
        <dbReference type="ARBA" id="ARBA00023157"/>
    </source>
</evidence>
<keyword evidence="4 6" id="KW-0339">Growth factor</keyword>
<dbReference type="CTD" id="2658"/>
<dbReference type="CDD" id="cd19400">
    <property type="entry name" value="TGF_beta_BMP9"/>
    <property type="match status" value="1"/>
</dbReference>
<dbReference type="RefSeq" id="XP_020665313.2">
    <property type="nucleotide sequence ID" value="XM_020809654.2"/>
</dbReference>
<keyword evidence="5" id="KW-1015">Disulfide bond</keyword>
<comment type="subcellular location">
    <subcellularLocation>
        <location evidence="1">Secreted</location>
    </subcellularLocation>
</comment>
<dbReference type="FunCoup" id="A0A6J0UZG5">
    <property type="interactions" value="2"/>
</dbReference>
<name>A0A6J0UZG5_9SAUR</name>
<gene>
    <name evidence="9" type="primary">GDF2</name>
</gene>
<dbReference type="GeneID" id="110087781"/>
<dbReference type="Pfam" id="PF00019">
    <property type="entry name" value="TGF_beta"/>
    <property type="match status" value="1"/>
</dbReference>
<evidence type="ECO:0000313" key="9">
    <source>
        <dbReference type="RefSeq" id="XP_020665313.2"/>
    </source>
</evidence>
<dbReference type="GO" id="GO:0008083">
    <property type="term" value="F:growth factor activity"/>
    <property type="evidence" value="ECO:0007669"/>
    <property type="project" value="UniProtKB-KW"/>
</dbReference>
<dbReference type="PANTHER" id="PTHR11848">
    <property type="entry name" value="TGF-BETA FAMILY"/>
    <property type="match status" value="1"/>
</dbReference>
<dbReference type="SUPFAM" id="SSF57501">
    <property type="entry name" value="Cystine-knot cytokines"/>
    <property type="match status" value="1"/>
</dbReference>
<dbReference type="InterPro" id="IPR015615">
    <property type="entry name" value="TGF-beta-rel"/>
</dbReference>
<accession>A0A6J0UZG5</accession>
<dbReference type="AlphaFoldDB" id="A0A6J0UZG5"/>
<dbReference type="InParanoid" id="A0A6J0UZG5"/>
<feature type="domain" description="TGF-beta family profile" evidence="7">
    <location>
        <begin position="310"/>
        <end position="421"/>
    </location>
</feature>
<organism evidence="8 9">
    <name type="scientific">Pogona vitticeps</name>
    <name type="common">central bearded dragon</name>
    <dbReference type="NCBI Taxonomy" id="103695"/>
    <lineage>
        <taxon>Eukaryota</taxon>
        <taxon>Metazoa</taxon>
        <taxon>Chordata</taxon>
        <taxon>Craniata</taxon>
        <taxon>Vertebrata</taxon>
        <taxon>Euteleostomi</taxon>
        <taxon>Lepidosauria</taxon>
        <taxon>Squamata</taxon>
        <taxon>Bifurcata</taxon>
        <taxon>Unidentata</taxon>
        <taxon>Episquamata</taxon>
        <taxon>Toxicofera</taxon>
        <taxon>Iguania</taxon>
        <taxon>Acrodonta</taxon>
        <taxon>Agamidae</taxon>
        <taxon>Amphibolurinae</taxon>
        <taxon>Pogona</taxon>
    </lineage>
</organism>
<dbReference type="KEGG" id="pvt:110087781"/>
<evidence type="ECO:0000256" key="3">
    <source>
        <dbReference type="ARBA" id="ARBA00022525"/>
    </source>
</evidence>
<evidence type="ECO:0000259" key="7">
    <source>
        <dbReference type="PROSITE" id="PS51362"/>
    </source>
</evidence>
<dbReference type="GO" id="GO:0005615">
    <property type="term" value="C:extracellular space"/>
    <property type="evidence" value="ECO:0007669"/>
    <property type="project" value="TreeGrafter"/>
</dbReference>
<dbReference type="GO" id="GO:0005125">
    <property type="term" value="F:cytokine activity"/>
    <property type="evidence" value="ECO:0007669"/>
    <property type="project" value="TreeGrafter"/>
</dbReference>
<evidence type="ECO:0000313" key="8">
    <source>
        <dbReference type="Proteomes" id="UP001652642"/>
    </source>
</evidence>
<dbReference type="InterPro" id="IPR017948">
    <property type="entry name" value="TGFb_CS"/>
</dbReference>
<dbReference type="GO" id="GO:0030509">
    <property type="term" value="P:BMP signaling pathway"/>
    <property type="evidence" value="ECO:0007669"/>
    <property type="project" value="TreeGrafter"/>
</dbReference>
<dbReference type="InterPro" id="IPR029034">
    <property type="entry name" value="Cystine-knot_cytokine"/>
</dbReference>
<dbReference type="InterPro" id="IPR001839">
    <property type="entry name" value="TGF-b_C"/>
</dbReference>
<evidence type="ECO:0000256" key="4">
    <source>
        <dbReference type="ARBA" id="ARBA00023030"/>
    </source>
</evidence>
<dbReference type="Proteomes" id="UP001652642">
    <property type="component" value="Chromosome 3"/>
</dbReference>
<evidence type="ECO:0000256" key="1">
    <source>
        <dbReference type="ARBA" id="ARBA00004613"/>
    </source>
</evidence>
<evidence type="ECO:0000256" key="6">
    <source>
        <dbReference type="RuleBase" id="RU000354"/>
    </source>
</evidence>